<evidence type="ECO:0000313" key="1">
    <source>
        <dbReference type="EMBL" id="KAK8840841.1"/>
    </source>
</evidence>
<sequence length="459" mass="53837">MNDNSIILTSNGLKNIISTSENDFCFIFGEHEIKMNAIFAEFISPYVSNLHRSDPTSNSIYFDAFFDDILKNTHNSYDRIFTDEIIYLFKRISSGFPIQLDEEQSIQMRIISIIIGNEELFDKISESHPFCIDQSNADFYLKYLNNLSHLTQYSSQFKYTEIIDCISRHFYSFTDEQLLQLSKPLLYTIISNENLKINSEDSLLDFIDKIFADQNEQEEKSDILSFYEKVNFLNLTDSKFQEFIKNFNASEMTNSFWQKICDYIYNRQIKVDPKKRYFTKHRLFEYDDSIENAFDGIIGHLTKECGGNVHEEGIVHVTSSSFYSDRVPKLAVDFDDTNHFFQSLDIENSWLRYDFISQKVRPTHYSIRSRNEGPSYFHPKNWVIEGSDTGEDNDWKVLDTRKDETCLDDASVVHTFEIQGRLADDEFFRFLRMRQTGVETNGSYYLTVACLEFFGSLCP</sequence>
<dbReference type="InterPro" id="IPR008979">
    <property type="entry name" value="Galactose-bd-like_sf"/>
</dbReference>
<dbReference type="Gene3D" id="2.60.120.260">
    <property type="entry name" value="Galactose-binding domain-like"/>
    <property type="match status" value="1"/>
</dbReference>
<dbReference type="SUPFAM" id="SSF49785">
    <property type="entry name" value="Galactose-binding domain-like"/>
    <property type="match status" value="1"/>
</dbReference>
<comment type="caution">
    <text evidence="1">The sequence shown here is derived from an EMBL/GenBank/DDBJ whole genome shotgun (WGS) entry which is preliminary data.</text>
</comment>
<organism evidence="1 2">
    <name type="scientific">Tritrichomonas musculus</name>
    <dbReference type="NCBI Taxonomy" id="1915356"/>
    <lineage>
        <taxon>Eukaryota</taxon>
        <taxon>Metamonada</taxon>
        <taxon>Parabasalia</taxon>
        <taxon>Tritrichomonadida</taxon>
        <taxon>Tritrichomonadidae</taxon>
        <taxon>Tritrichomonas</taxon>
    </lineage>
</organism>
<accession>A0ABR2H4L4</accession>
<gene>
    <name evidence="1" type="ORF">M9Y10_027668</name>
</gene>
<protein>
    <recommendedName>
        <fullName evidence="3">BACK domain-containing protein</fullName>
    </recommendedName>
</protein>
<dbReference type="Proteomes" id="UP001470230">
    <property type="component" value="Unassembled WGS sequence"/>
</dbReference>
<dbReference type="EMBL" id="JAPFFF010000043">
    <property type="protein sequence ID" value="KAK8840841.1"/>
    <property type="molecule type" value="Genomic_DNA"/>
</dbReference>
<name>A0ABR2H4L4_9EUKA</name>
<proteinExistence type="predicted"/>
<evidence type="ECO:0008006" key="3">
    <source>
        <dbReference type="Google" id="ProtNLM"/>
    </source>
</evidence>
<reference evidence="1 2" key="1">
    <citation type="submission" date="2024-04" db="EMBL/GenBank/DDBJ databases">
        <title>Tritrichomonas musculus Genome.</title>
        <authorList>
            <person name="Alves-Ferreira E."/>
            <person name="Grigg M."/>
            <person name="Lorenzi H."/>
            <person name="Galac M."/>
        </authorList>
    </citation>
    <scope>NUCLEOTIDE SEQUENCE [LARGE SCALE GENOMIC DNA]</scope>
    <source>
        <strain evidence="1 2">EAF2021</strain>
    </source>
</reference>
<keyword evidence="2" id="KW-1185">Reference proteome</keyword>
<evidence type="ECO:0000313" key="2">
    <source>
        <dbReference type="Proteomes" id="UP001470230"/>
    </source>
</evidence>